<comment type="catalytic activity">
    <reaction evidence="9 10">
        <text>tRNA(Lys) + L-lysine + ATP = L-lysyl-tRNA(Lys) + AMP + diphosphate</text>
        <dbReference type="Rhea" id="RHEA:20792"/>
        <dbReference type="Rhea" id="RHEA-COMP:9696"/>
        <dbReference type="Rhea" id="RHEA-COMP:9697"/>
        <dbReference type="ChEBI" id="CHEBI:30616"/>
        <dbReference type="ChEBI" id="CHEBI:32551"/>
        <dbReference type="ChEBI" id="CHEBI:33019"/>
        <dbReference type="ChEBI" id="CHEBI:78442"/>
        <dbReference type="ChEBI" id="CHEBI:78529"/>
        <dbReference type="ChEBI" id="CHEBI:456215"/>
        <dbReference type="EC" id="6.1.1.6"/>
    </reaction>
</comment>
<comment type="similarity">
    <text evidence="2 10">Belongs to the class-I aminoacyl-tRNA synthetase family.</text>
</comment>
<dbReference type="InterPro" id="IPR042078">
    <property type="entry name" value="Lys-tRNA-ligase_SC_fold"/>
</dbReference>
<feature type="short sequence motif" description="'KMSKS' region" evidence="10">
    <location>
        <begin position="279"/>
        <end position="283"/>
    </location>
</feature>
<dbReference type="GO" id="GO:0006430">
    <property type="term" value="P:lysyl-tRNA aminoacylation"/>
    <property type="evidence" value="ECO:0007669"/>
    <property type="project" value="UniProtKB-UniRule"/>
</dbReference>
<dbReference type="PATRIC" id="fig|189381.12.peg.1215"/>
<dbReference type="GO" id="GO:0000049">
    <property type="term" value="F:tRNA binding"/>
    <property type="evidence" value="ECO:0007669"/>
    <property type="project" value="InterPro"/>
</dbReference>
<dbReference type="EMBL" id="LGUE01000001">
    <property type="protein sequence ID" value="KON91910.1"/>
    <property type="molecule type" value="Genomic_DNA"/>
</dbReference>
<evidence type="ECO:0000256" key="8">
    <source>
        <dbReference type="ARBA" id="ARBA00023146"/>
    </source>
</evidence>
<dbReference type="Gene3D" id="1.10.10.350">
    <property type="match status" value="1"/>
</dbReference>
<dbReference type="InterPro" id="IPR008925">
    <property type="entry name" value="aa_tRNA-synth_I_cd-bd_sf"/>
</dbReference>
<dbReference type="PANTHER" id="PTHR37940">
    <property type="entry name" value="LYSINE--TRNA LIGASE"/>
    <property type="match status" value="1"/>
</dbReference>
<keyword evidence="7 10" id="KW-0648">Protein biosynthesis</keyword>
<keyword evidence="3 10" id="KW-0963">Cytoplasm</keyword>
<dbReference type="GO" id="GO:0005737">
    <property type="term" value="C:cytoplasm"/>
    <property type="evidence" value="ECO:0007669"/>
    <property type="project" value="UniProtKB-SubCell"/>
</dbReference>
<dbReference type="HAMAP" id="MF_00177">
    <property type="entry name" value="Lys_tRNA_synth_class1"/>
    <property type="match status" value="1"/>
</dbReference>
<keyword evidence="8 10" id="KW-0030">Aminoacyl-tRNA synthetase</keyword>
<gene>
    <name evidence="10" type="primary">lysS</name>
    <name evidence="11" type="ORF">AF331_05410</name>
</gene>
<dbReference type="Gene3D" id="3.40.50.620">
    <property type="entry name" value="HUPs"/>
    <property type="match status" value="2"/>
</dbReference>
<dbReference type="SUPFAM" id="SSF48163">
    <property type="entry name" value="An anticodon-binding domain of class I aminoacyl-tRNA synthetases"/>
    <property type="match status" value="1"/>
</dbReference>
<evidence type="ECO:0000256" key="1">
    <source>
        <dbReference type="ARBA" id="ARBA00004496"/>
    </source>
</evidence>
<keyword evidence="4 10" id="KW-0436">Ligase</keyword>
<dbReference type="STRING" id="189381.GCA_900166615_03201"/>
<comment type="caution">
    <text evidence="11">The sequence shown here is derived from an EMBL/GenBank/DDBJ whole genome shotgun (WGS) entry which is preliminary data.</text>
</comment>
<feature type="short sequence motif" description="'HIGH' region" evidence="10">
    <location>
        <begin position="29"/>
        <end position="37"/>
    </location>
</feature>
<dbReference type="GO" id="GO:0004824">
    <property type="term" value="F:lysine-tRNA ligase activity"/>
    <property type="evidence" value="ECO:0007669"/>
    <property type="project" value="UniProtKB-UniRule"/>
</dbReference>
<dbReference type="Pfam" id="PF01921">
    <property type="entry name" value="tRNA-synt_1f"/>
    <property type="match status" value="1"/>
</dbReference>
<evidence type="ECO:0000256" key="4">
    <source>
        <dbReference type="ARBA" id="ARBA00022598"/>
    </source>
</evidence>
<reference evidence="12" key="1">
    <citation type="submission" date="2015-07" db="EMBL/GenBank/DDBJ databases">
        <title>Fjat-14235 jcm11544.</title>
        <authorList>
            <person name="Liu B."/>
            <person name="Wang J."/>
            <person name="Zhu Y."/>
            <person name="Liu G."/>
            <person name="Chen Q."/>
            <person name="Chen Z."/>
            <person name="Lan J."/>
            <person name="Che J."/>
            <person name="Ge C."/>
            <person name="Shi H."/>
            <person name="Pan Z."/>
            <person name="Liu X."/>
        </authorList>
    </citation>
    <scope>NUCLEOTIDE SEQUENCE [LARGE SCALE GENOMIC DNA]</scope>
    <source>
        <strain evidence="12">JCM 11544</strain>
    </source>
</reference>
<evidence type="ECO:0000313" key="11">
    <source>
        <dbReference type="EMBL" id="KON91910.1"/>
    </source>
</evidence>
<protein>
    <recommendedName>
        <fullName evidence="10">Lysine--tRNA ligase</fullName>
        <ecNumber evidence="10">6.1.1.6</ecNumber>
    </recommendedName>
    <alternativeName>
        <fullName evidence="10">Lysyl-tRNA synthetase</fullName>
        <shortName evidence="10">LysRS</shortName>
    </alternativeName>
</protein>
<dbReference type="Gene3D" id="6.10.20.10">
    <property type="entry name" value="Lysine tRNA ligase, stem contact fold domain"/>
    <property type="match status" value="1"/>
</dbReference>
<evidence type="ECO:0000256" key="2">
    <source>
        <dbReference type="ARBA" id="ARBA00005594"/>
    </source>
</evidence>
<dbReference type="InterPro" id="IPR020751">
    <property type="entry name" value="aa-tRNA-synth_I_codon-bd_sub2"/>
</dbReference>
<dbReference type="AlphaFoldDB" id="A0A0M0GPQ5"/>
<dbReference type="Proteomes" id="UP000037405">
    <property type="component" value="Unassembled WGS sequence"/>
</dbReference>
<keyword evidence="6 10" id="KW-0067">ATP-binding</keyword>
<evidence type="ECO:0000313" key="12">
    <source>
        <dbReference type="Proteomes" id="UP000037405"/>
    </source>
</evidence>
<organism evidence="11 12">
    <name type="scientific">Rossellomorea marisflavi</name>
    <dbReference type="NCBI Taxonomy" id="189381"/>
    <lineage>
        <taxon>Bacteria</taxon>
        <taxon>Bacillati</taxon>
        <taxon>Bacillota</taxon>
        <taxon>Bacilli</taxon>
        <taxon>Bacillales</taxon>
        <taxon>Bacillaceae</taxon>
        <taxon>Rossellomorea</taxon>
    </lineage>
</organism>
<name>A0A0M0GPQ5_9BACI</name>
<dbReference type="OrthoDB" id="9803151at2"/>
<proteinExistence type="inferred from homology"/>
<keyword evidence="12" id="KW-1185">Reference proteome</keyword>
<dbReference type="SUPFAM" id="SSF52374">
    <property type="entry name" value="Nucleotidylyl transferase"/>
    <property type="match status" value="1"/>
</dbReference>
<dbReference type="InterPro" id="IPR002904">
    <property type="entry name" value="Lys-tRNA-ligase"/>
</dbReference>
<evidence type="ECO:0000256" key="7">
    <source>
        <dbReference type="ARBA" id="ARBA00022917"/>
    </source>
</evidence>
<dbReference type="EC" id="6.1.1.6" evidence="10"/>
<accession>A0A0M0GPQ5</accession>
<keyword evidence="5 10" id="KW-0547">Nucleotide-binding</keyword>
<evidence type="ECO:0000256" key="3">
    <source>
        <dbReference type="ARBA" id="ARBA00022490"/>
    </source>
</evidence>
<dbReference type="RefSeq" id="WP_053427108.1">
    <property type="nucleotide sequence ID" value="NZ_JBNKIO010000003.1"/>
</dbReference>
<evidence type="ECO:0000256" key="9">
    <source>
        <dbReference type="ARBA" id="ARBA00048573"/>
    </source>
</evidence>
<dbReference type="PANTHER" id="PTHR37940:SF1">
    <property type="entry name" value="LYSINE--TRNA LIGASE"/>
    <property type="match status" value="1"/>
</dbReference>
<dbReference type="PROSITE" id="PS00178">
    <property type="entry name" value="AA_TRNA_LIGASE_I"/>
    <property type="match status" value="1"/>
</dbReference>
<dbReference type="InterPro" id="IPR001412">
    <property type="entry name" value="aa-tRNA-synth_I_CS"/>
</dbReference>
<dbReference type="GO" id="GO:0005524">
    <property type="term" value="F:ATP binding"/>
    <property type="evidence" value="ECO:0007669"/>
    <property type="project" value="UniProtKB-UniRule"/>
</dbReference>
<comment type="subcellular location">
    <subcellularLocation>
        <location evidence="1 10">Cytoplasm</location>
    </subcellularLocation>
</comment>
<comment type="caution">
    <text evidence="10">Lacks conserved residue(s) required for the propagation of feature annotation.</text>
</comment>
<evidence type="ECO:0000256" key="5">
    <source>
        <dbReference type="ARBA" id="ARBA00022741"/>
    </source>
</evidence>
<evidence type="ECO:0000256" key="10">
    <source>
        <dbReference type="HAMAP-Rule" id="MF_00177"/>
    </source>
</evidence>
<dbReference type="InterPro" id="IPR014729">
    <property type="entry name" value="Rossmann-like_a/b/a_fold"/>
</dbReference>
<dbReference type="NCBIfam" id="TIGR00467">
    <property type="entry name" value="lysS_arch"/>
    <property type="match status" value="1"/>
</dbReference>
<sequence length="511" mass="58452">MHWAYEIAKRIILTDPDLETYTLASGISPSGTVHMGNFREVVTTHFVAQALKAMGKNVRFIFSWDDYDRLRKIPSNIDVAFSEHLGKPYSEVPNPFGEGTWAAHFENEFETSLKTFNIHPEFVYQHKEYSSGRYLPSIVRALRKRKEIYDILMEFKTNGSSEDERDAFYPATVYCKVCRKDDVHIESFSEETLTLTYQCGCGVKETETLDSVFLKLNWKVDWAMRWSVEGVKFEPGGRDHSSENGSFAVSKVIADRIFDYRAPLYTSYEFISQKGSHKKMSSSSGSVLKAEDLLDVYPPEVVLFLFARHRPESAFHIGLDDDVIKNHSEFERALSAYQDGSLNDPVMEQVMDLVASDITSPKVPFNQIAGLLPLISFRTDLLASILSDQGMTVQTEELEEISARVKHWIQKWNPEKEFKVNDDRQMDYFLSLPDDTKRQVHLFRASIAAGADPMHSVYEICRQEDKKKMKSAQKALFQTIYMLILGKKNGPRLPLLLSAVGKDRFMALLAF</sequence>
<evidence type="ECO:0000256" key="6">
    <source>
        <dbReference type="ARBA" id="ARBA00022840"/>
    </source>
</evidence>